<reference evidence="1" key="1">
    <citation type="submission" date="2019-08" db="EMBL/GenBank/DDBJ databases">
        <authorList>
            <person name="Kucharzyk K."/>
            <person name="Murdoch R.W."/>
            <person name="Higgins S."/>
            <person name="Loffler F."/>
        </authorList>
    </citation>
    <scope>NUCLEOTIDE SEQUENCE</scope>
</reference>
<organism evidence="1">
    <name type="scientific">bioreactor metagenome</name>
    <dbReference type="NCBI Taxonomy" id="1076179"/>
    <lineage>
        <taxon>unclassified sequences</taxon>
        <taxon>metagenomes</taxon>
        <taxon>ecological metagenomes</taxon>
    </lineage>
</organism>
<dbReference type="InterPro" id="IPR026325">
    <property type="entry name" value="DUF932"/>
</dbReference>
<accession>A0A645CBA0</accession>
<dbReference type="AlphaFoldDB" id="A0A645CBA0"/>
<sequence length="138" mass="16108">MKDQLFHAKKLLGIIDTVFNEFEKSFVNMTMVQMNNERLQDYLKKVFPEPGNPKDTIGKNKALRQREWAEYFFQEGKGNRIKGVQGTLWAAYNGVTELLDHAKKKNMDRHLNSIWFGEDAAIKMRAFHSAEKILKKCL</sequence>
<evidence type="ECO:0000313" key="1">
    <source>
        <dbReference type="EMBL" id="MPM74200.1"/>
    </source>
</evidence>
<dbReference type="EMBL" id="VSSQ01025812">
    <property type="protein sequence ID" value="MPM74200.1"/>
    <property type="molecule type" value="Genomic_DNA"/>
</dbReference>
<comment type="caution">
    <text evidence="1">The sequence shown here is derived from an EMBL/GenBank/DDBJ whole genome shotgun (WGS) entry which is preliminary data.</text>
</comment>
<dbReference type="Pfam" id="PF06067">
    <property type="entry name" value="DUF932"/>
    <property type="match status" value="1"/>
</dbReference>
<name>A0A645CBA0_9ZZZZ</name>
<protein>
    <submittedName>
        <fullName evidence="1">Uncharacterized protein</fullName>
    </submittedName>
</protein>
<gene>
    <name evidence="1" type="ORF">SDC9_121185</name>
</gene>
<proteinExistence type="predicted"/>